<dbReference type="RefSeq" id="WP_127094471.1">
    <property type="nucleotide sequence ID" value="NZ_CP031423.1"/>
</dbReference>
<reference evidence="2 3" key="1">
    <citation type="submission" date="2018-08" db="EMBL/GenBank/DDBJ databases">
        <title>Microbacterium lemovicicum sp. nov., a bacterium isolated from a natural uranium-rich soil.</title>
        <authorList>
            <person name="ORTET P."/>
        </authorList>
    </citation>
    <scope>NUCLEOTIDE SEQUENCE [LARGE SCALE GENOMIC DNA]</scope>
    <source>
        <strain evidence="2 3">Viu22</strain>
    </source>
</reference>
<dbReference type="OrthoDB" id="5123397at2"/>
<dbReference type="KEGG" id="mlv:CVS47_00275"/>
<dbReference type="EMBL" id="CP031423">
    <property type="protein sequence ID" value="AZS35680.1"/>
    <property type="molecule type" value="Genomic_DNA"/>
</dbReference>
<keyword evidence="3" id="KW-1185">Reference proteome</keyword>
<name>A0A3Q9J1E0_9MICO</name>
<organism evidence="2 3">
    <name type="scientific">Microbacterium lemovicicum</name>
    <dbReference type="NCBI Taxonomy" id="1072463"/>
    <lineage>
        <taxon>Bacteria</taxon>
        <taxon>Bacillati</taxon>
        <taxon>Actinomycetota</taxon>
        <taxon>Actinomycetes</taxon>
        <taxon>Micrococcales</taxon>
        <taxon>Microbacteriaceae</taxon>
        <taxon>Microbacterium</taxon>
    </lineage>
</organism>
<evidence type="ECO:0000313" key="3">
    <source>
        <dbReference type="Proteomes" id="UP000276888"/>
    </source>
</evidence>
<keyword evidence="1" id="KW-0812">Transmembrane</keyword>
<evidence type="ECO:0000313" key="2">
    <source>
        <dbReference type="EMBL" id="AZS35680.1"/>
    </source>
</evidence>
<gene>
    <name evidence="2" type="ORF">CVS47_00275</name>
</gene>
<accession>A0A3Q9J1E0</accession>
<evidence type="ECO:0000256" key="1">
    <source>
        <dbReference type="SAM" id="Phobius"/>
    </source>
</evidence>
<proteinExistence type="predicted"/>
<protein>
    <submittedName>
        <fullName evidence="2">Uncharacterized protein</fullName>
    </submittedName>
</protein>
<keyword evidence="1" id="KW-0472">Membrane</keyword>
<sequence>MNNTNRALNRIVLLILGVVLLVLGGGLATAAAVPAAGQVWDTTGQGLQQWTTQLWESSKIAGGQLTWLAVGVLAALLLLLIIAVVVISKGVRGRRRTTLRAIGAANSLGRVTVTEGFASDALKTALSGYDEILSAKVTASDVAHEPVLHVSVTPRQNTSPLHVAKTVDRLVTNLGTLTGQQLTTFISVHSGLRAKLAHDQRRLS</sequence>
<dbReference type="AlphaFoldDB" id="A0A3Q9J1E0"/>
<dbReference type="Proteomes" id="UP000276888">
    <property type="component" value="Chromosome"/>
</dbReference>
<feature type="transmembrane region" description="Helical" evidence="1">
    <location>
        <begin position="65"/>
        <end position="87"/>
    </location>
</feature>
<keyword evidence="1" id="KW-1133">Transmembrane helix</keyword>